<dbReference type="InterPro" id="IPR015897">
    <property type="entry name" value="CHK_kinase-like"/>
</dbReference>
<dbReference type="EMBL" id="OU892278">
    <property type="protein sequence ID" value="CAH1126783.1"/>
    <property type="molecule type" value="Genomic_DNA"/>
</dbReference>
<dbReference type="PANTHER" id="PTHR11012">
    <property type="entry name" value="PROTEIN KINASE-LIKE DOMAIN-CONTAINING"/>
    <property type="match status" value="1"/>
</dbReference>
<name>A0A9P0DM01_9CUCU</name>
<dbReference type="AlphaFoldDB" id="A0A9P0DM01"/>
<evidence type="ECO:0000313" key="2">
    <source>
        <dbReference type="EMBL" id="CAH1126783.1"/>
    </source>
</evidence>
<dbReference type="PANTHER" id="PTHR11012:SF55">
    <property type="entry name" value="BHLH DOMAIN-CONTAINING PROTEIN"/>
    <property type="match status" value="1"/>
</dbReference>
<dbReference type="InterPro" id="IPR004119">
    <property type="entry name" value="EcKL"/>
</dbReference>
<evidence type="ECO:0000313" key="3">
    <source>
        <dbReference type="Proteomes" id="UP001152799"/>
    </source>
</evidence>
<dbReference type="Proteomes" id="UP001152799">
    <property type="component" value="Chromosome 2"/>
</dbReference>
<dbReference type="OrthoDB" id="191037at2759"/>
<protein>
    <recommendedName>
        <fullName evidence="1">CHK kinase-like domain-containing protein</fullName>
    </recommendedName>
</protein>
<dbReference type="InterPro" id="IPR011009">
    <property type="entry name" value="Kinase-like_dom_sf"/>
</dbReference>
<dbReference type="SMART" id="SM00587">
    <property type="entry name" value="CHK"/>
    <property type="match status" value="1"/>
</dbReference>
<keyword evidence="3" id="KW-1185">Reference proteome</keyword>
<evidence type="ECO:0000259" key="1">
    <source>
        <dbReference type="SMART" id="SM00587"/>
    </source>
</evidence>
<gene>
    <name evidence="2" type="ORF">CEUTPL_LOCUS5615</name>
</gene>
<organism evidence="2 3">
    <name type="scientific">Ceutorhynchus assimilis</name>
    <name type="common">cabbage seed weevil</name>
    <dbReference type="NCBI Taxonomy" id="467358"/>
    <lineage>
        <taxon>Eukaryota</taxon>
        <taxon>Metazoa</taxon>
        <taxon>Ecdysozoa</taxon>
        <taxon>Arthropoda</taxon>
        <taxon>Hexapoda</taxon>
        <taxon>Insecta</taxon>
        <taxon>Pterygota</taxon>
        <taxon>Neoptera</taxon>
        <taxon>Endopterygota</taxon>
        <taxon>Coleoptera</taxon>
        <taxon>Polyphaga</taxon>
        <taxon>Cucujiformia</taxon>
        <taxon>Curculionidae</taxon>
        <taxon>Ceutorhynchinae</taxon>
        <taxon>Ceutorhynchus</taxon>
    </lineage>
</organism>
<feature type="domain" description="CHK kinase-like" evidence="1">
    <location>
        <begin position="131"/>
        <end position="331"/>
    </location>
</feature>
<accession>A0A9P0DM01</accession>
<proteinExistence type="predicted"/>
<dbReference type="Pfam" id="PF02958">
    <property type="entry name" value="EcKL"/>
    <property type="match status" value="1"/>
</dbReference>
<dbReference type="SUPFAM" id="SSF56112">
    <property type="entry name" value="Protein kinase-like (PK-like)"/>
    <property type="match status" value="1"/>
</dbReference>
<sequence>MPSQVFSIKGIEKVINKSHDGQVKNVEVTRLTAPGENYLSMVLGVKFDIEKNGHSKTHNAVAKRFPAGSKHLNMSIATTKNEIRWYAEILPSLTAFAKEYGYKFENFFAPYYGSRYSLDPLKKEPDNEAVLLVENLTTEGGYKMADRYIGFDLETTKEILKTLAIFHGIPIAMKIRKPDQFKILKSLLELSLMKPPKGSDGKPKHFGPPPGVKKPEEMLLDAIADLPDCAPYVMKLEKLLLKERDMGFSMPPGPEPWNTIVHGDLWLNNMMVRDKKDPRVKLVDFQVYSYGSYARDLVFFLLTSVRNDVTREHLDDLLRYYYEEFTAVLKYTETNLNLTYEEFLQEVETVARKSESMHALTFSPIVFAAKNTGVDTTLNEEFDFMNAMTRMIQNMTQSHKDKLVVMASEIVRRNWL</sequence>
<reference evidence="2" key="1">
    <citation type="submission" date="2022-01" db="EMBL/GenBank/DDBJ databases">
        <authorList>
            <person name="King R."/>
        </authorList>
    </citation>
    <scope>NUCLEOTIDE SEQUENCE</scope>
</reference>
<dbReference type="Gene3D" id="3.90.1200.10">
    <property type="match status" value="1"/>
</dbReference>